<evidence type="ECO:0008006" key="4">
    <source>
        <dbReference type="Google" id="ProtNLM"/>
    </source>
</evidence>
<feature type="signal peptide" evidence="1">
    <location>
        <begin position="1"/>
        <end position="25"/>
    </location>
</feature>
<keyword evidence="3" id="KW-1185">Reference proteome</keyword>
<proteinExistence type="predicted"/>
<organism evidence="2 3">
    <name type="scientific">Pedobacter kyungheensis</name>
    <dbReference type="NCBI Taxonomy" id="1069985"/>
    <lineage>
        <taxon>Bacteria</taxon>
        <taxon>Pseudomonadati</taxon>
        <taxon>Bacteroidota</taxon>
        <taxon>Sphingobacteriia</taxon>
        <taxon>Sphingobacteriales</taxon>
        <taxon>Sphingobacteriaceae</taxon>
        <taxon>Pedobacter</taxon>
    </lineage>
</organism>
<gene>
    <name evidence="2" type="ORF">OC25_16170</name>
</gene>
<comment type="caution">
    <text evidence="2">The sequence shown here is derived from an EMBL/GenBank/DDBJ whole genome shotgun (WGS) entry which is preliminary data.</text>
</comment>
<evidence type="ECO:0000256" key="1">
    <source>
        <dbReference type="SAM" id="SignalP"/>
    </source>
</evidence>
<keyword evidence="1" id="KW-0732">Signal</keyword>
<dbReference type="Gene3D" id="2.60.40.2700">
    <property type="match status" value="1"/>
</dbReference>
<protein>
    <recommendedName>
        <fullName evidence="4">Ig-like domain-containing protein</fullName>
    </recommendedName>
</protein>
<dbReference type="Proteomes" id="UP000031246">
    <property type="component" value="Unassembled WGS sequence"/>
</dbReference>
<dbReference type="OrthoDB" id="759596at2"/>
<dbReference type="EMBL" id="JSYN01000019">
    <property type="protein sequence ID" value="KIA92580.1"/>
    <property type="molecule type" value="Genomic_DNA"/>
</dbReference>
<name>A0A0C1DF54_9SPHI</name>
<sequence length="229" mass="24137">MNSTIKKTVFAIAILLTCSFLRASAQVTPTTTDVSLFCKGSDLTFPAPAPGENWIVRFSTTATTTPSTVITLVGGNKIAAADLQNGYYYLSSKATAAGSCESEMQQIPVYVLKPLVPDFAAANFCVEAPLTQVGTITNPEDPTITTLAYQWYTVTGSAETAIAGATNKDYTPVSPTVGTTKYRLKVGYVIGGNKYCPQTVDHDVVVSAKPTKPTLTPAQISGTANAVTF</sequence>
<evidence type="ECO:0000313" key="2">
    <source>
        <dbReference type="EMBL" id="KIA92580.1"/>
    </source>
</evidence>
<dbReference type="RefSeq" id="WP_039478098.1">
    <property type="nucleotide sequence ID" value="NZ_JSYN01000019.1"/>
</dbReference>
<reference evidence="2 3" key="1">
    <citation type="submission" date="2014-10" db="EMBL/GenBank/DDBJ databases">
        <title>Pedobacter Kyungheensis.</title>
        <authorList>
            <person name="Anderson B.M."/>
            <person name="Newman J.D."/>
        </authorList>
    </citation>
    <scope>NUCLEOTIDE SEQUENCE [LARGE SCALE GENOMIC DNA]</scope>
    <source>
        <strain evidence="2 3">KACC 16221</strain>
    </source>
</reference>
<evidence type="ECO:0000313" key="3">
    <source>
        <dbReference type="Proteomes" id="UP000031246"/>
    </source>
</evidence>
<feature type="chain" id="PRO_5002148523" description="Ig-like domain-containing protein" evidence="1">
    <location>
        <begin position="26"/>
        <end position="229"/>
    </location>
</feature>
<accession>A0A0C1DF54</accession>
<dbReference type="AlphaFoldDB" id="A0A0C1DF54"/>